<evidence type="ECO:0000256" key="1">
    <source>
        <dbReference type="SAM" id="Phobius"/>
    </source>
</evidence>
<accession>A0A9I9EGR8</accession>
<dbReference type="AlphaFoldDB" id="A0A9I9EGR8"/>
<keyword evidence="1" id="KW-1133">Transmembrane helix</keyword>
<protein>
    <submittedName>
        <fullName evidence="2">Uncharacterized protein</fullName>
    </submittedName>
</protein>
<keyword evidence="1" id="KW-0812">Transmembrane</keyword>
<dbReference type="EnsemblPlants" id="MELO3C033513.2.1">
    <property type="protein sequence ID" value="MELO3C033513.2.1"/>
    <property type="gene ID" value="MELO3C033513.2"/>
</dbReference>
<feature type="transmembrane region" description="Helical" evidence="1">
    <location>
        <begin position="21"/>
        <end position="42"/>
    </location>
</feature>
<organism evidence="2">
    <name type="scientific">Cucumis melo</name>
    <name type="common">Muskmelon</name>
    <dbReference type="NCBI Taxonomy" id="3656"/>
    <lineage>
        <taxon>Eukaryota</taxon>
        <taxon>Viridiplantae</taxon>
        <taxon>Streptophyta</taxon>
        <taxon>Embryophyta</taxon>
        <taxon>Tracheophyta</taxon>
        <taxon>Spermatophyta</taxon>
        <taxon>Magnoliopsida</taxon>
        <taxon>eudicotyledons</taxon>
        <taxon>Gunneridae</taxon>
        <taxon>Pentapetalae</taxon>
        <taxon>rosids</taxon>
        <taxon>fabids</taxon>
        <taxon>Cucurbitales</taxon>
        <taxon>Cucurbitaceae</taxon>
        <taxon>Benincaseae</taxon>
        <taxon>Cucumis</taxon>
    </lineage>
</organism>
<proteinExistence type="predicted"/>
<dbReference type="Gramene" id="MELO3C033513.2.1">
    <property type="protein sequence ID" value="MELO3C033513.2.1"/>
    <property type="gene ID" value="MELO3C033513.2"/>
</dbReference>
<evidence type="ECO:0000313" key="2">
    <source>
        <dbReference type="EnsemblPlants" id="MELO3C033513.2.1"/>
    </source>
</evidence>
<name>A0A9I9EGR8_CUCME</name>
<sequence length="43" mass="4924">MYMREYICGADLLLMNFYMEVYAGISGILVCIAGEIVIRFVIE</sequence>
<keyword evidence="1" id="KW-0472">Membrane</keyword>
<reference evidence="2" key="1">
    <citation type="submission" date="2023-03" db="UniProtKB">
        <authorList>
            <consortium name="EnsemblPlants"/>
        </authorList>
    </citation>
    <scope>IDENTIFICATION</scope>
</reference>